<dbReference type="Proteomes" id="UP000026913">
    <property type="component" value="Chromosome"/>
</dbReference>
<reference evidence="1 2" key="1">
    <citation type="journal article" date="2012" name="J. Bacteriol.">
        <title>Genome sequence of cold-adapted Pseudomonas mandelii strain JR-1.</title>
        <authorList>
            <person name="Jang S.H."/>
            <person name="Kim J."/>
            <person name="Kim J."/>
            <person name="Hong S."/>
            <person name="Lee C."/>
        </authorList>
    </citation>
    <scope>NUCLEOTIDE SEQUENCE [LARGE SCALE GENOMIC DNA]</scope>
    <source>
        <strain evidence="1 2">JR-1</strain>
    </source>
</reference>
<protein>
    <submittedName>
        <fullName evidence="1">Uncharacterized protein</fullName>
    </submittedName>
</protein>
<accession>A0A024E9Q5</accession>
<evidence type="ECO:0000313" key="1">
    <source>
        <dbReference type="EMBL" id="AHZ69659.1"/>
    </source>
</evidence>
<dbReference type="HOGENOM" id="CLU_3295190_0_0_6"/>
<proteinExistence type="predicted"/>
<name>A0A024E9Q5_9PSED</name>
<sequence length="40" mass="4654">MRKAFSLWPSCRSSYNLNNNRQLHFIVAPGNLCRKGIFLT</sequence>
<dbReference type="AlphaFoldDB" id="A0A024E9Q5"/>
<gene>
    <name evidence="1" type="ORF">OU5_2580</name>
</gene>
<evidence type="ECO:0000313" key="2">
    <source>
        <dbReference type="Proteomes" id="UP000026913"/>
    </source>
</evidence>
<dbReference type="EMBL" id="CP005960">
    <property type="protein sequence ID" value="AHZ69659.1"/>
    <property type="molecule type" value="Genomic_DNA"/>
</dbReference>
<dbReference type="KEGG" id="pman:OU5_2580"/>
<organism evidence="1 2">
    <name type="scientific">Pseudomonas mandelii JR-1</name>
    <dbReference type="NCBI Taxonomy" id="1147786"/>
    <lineage>
        <taxon>Bacteria</taxon>
        <taxon>Pseudomonadati</taxon>
        <taxon>Pseudomonadota</taxon>
        <taxon>Gammaproteobacteria</taxon>
        <taxon>Pseudomonadales</taxon>
        <taxon>Pseudomonadaceae</taxon>
        <taxon>Pseudomonas</taxon>
    </lineage>
</organism>